<dbReference type="Proteomes" id="UP000595437">
    <property type="component" value="Chromosome 17"/>
</dbReference>
<evidence type="ECO:0000256" key="1">
    <source>
        <dbReference type="SAM" id="MobiDB-lite"/>
    </source>
</evidence>
<sequence length="89" mass="9744">AGDSSQVRSHARGPPRAEGNLLSLNYSSEEDERMNALPTSREASEDALVKDLLKSPKCSKDYPFMSKRSTSNTPKRKGGILSQKNGYSL</sequence>
<feature type="non-terminal residue" evidence="2">
    <location>
        <position position="1"/>
    </location>
</feature>
<organism evidence="2 3">
    <name type="scientific">Caligus rogercresseyi</name>
    <name type="common">Sea louse</name>
    <dbReference type="NCBI Taxonomy" id="217165"/>
    <lineage>
        <taxon>Eukaryota</taxon>
        <taxon>Metazoa</taxon>
        <taxon>Ecdysozoa</taxon>
        <taxon>Arthropoda</taxon>
        <taxon>Crustacea</taxon>
        <taxon>Multicrustacea</taxon>
        <taxon>Hexanauplia</taxon>
        <taxon>Copepoda</taxon>
        <taxon>Siphonostomatoida</taxon>
        <taxon>Caligidae</taxon>
        <taxon>Caligus</taxon>
    </lineage>
</organism>
<evidence type="ECO:0000313" key="2">
    <source>
        <dbReference type="EMBL" id="QQP34983.1"/>
    </source>
</evidence>
<dbReference type="AlphaFoldDB" id="A0A7T8GNV4"/>
<protein>
    <submittedName>
        <fullName evidence="2">SET and MYND domaincontaining protein 4like</fullName>
    </submittedName>
</protein>
<reference evidence="3" key="1">
    <citation type="submission" date="2021-01" db="EMBL/GenBank/DDBJ databases">
        <title>Caligus Genome Assembly.</title>
        <authorList>
            <person name="Gallardo-Escarate C."/>
        </authorList>
    </citation>
    <scope>NUCLEOTIDE SEQUENCE [LARGE SCALE GENOMIC DNA]</scope>
</reference>
<keyword evidence="3" id="KW-1185">Reference proteome</keyword>
<proteinExistence type="predicted"/>
<feature type="region of interest" description="Disordered" evidence="1">
    <location>
        <begin position="1"/>
        <end position="23"/>
    </location>
</feature>
<gene>
    <name evidence="2" type="ORF">FKW44_023070</name>
</gene>
<dbReference type="EMBL" id="CP045906">
    <property type="protein sequence ID" value="QQP34983.1"/>
    <property type="molecule type" value="Genomic_DNA"/>
</dbReference>
<name>A0A7T8GNV4_CALRO</name>
<accession>A0A7T8GNV4</accession>
<feature type="non-terminal residue" evidence="2">
    <location>
        <position position="89"/>
    </location>
</feature>
<feature type="region of interest" description="Disordered" evidence="1">
    <location>
        <begin position="59"/>
        <end position="89"/>
    </location>
</feature>
<evidence type="ECO:0000313" key="3">
    <source>
        <dbReference type="Proteomes" id="UP000595437"/>
    </source>
</evidence>